<evidence type="ECO:0000256" key="1">
    <source>
        <dbReference type="SAM" id="MobiDB-lite"/>
    </source>
</evidence>
<evidence type="ECO:0000313" key="5">
    <source>
        <dbReference type="Proteomes" id="UP000654075"/>
    </source>
</evidence>
<dbReference type="EMBL" id="CAJNNW010025078">
    <property type="protein sequence ID" value="CAE8675500.1"/>
    <property type="molecule type" value="Genomic_DNA"/>
</dbReference>
<dbReference type="Proteomes" id="UP000626109">
    <property type="component" value="Unassembled WGS sequence"/>
</dbReference>
<dbReference type="AlphaFoldDB" id="A0A813JET5"/>
<organism evidence="3 4">
    <name type="scientific">Polarella glacialis</name>
    <name type="common">Dinoflagellate</name>
    <dbReference type="NCBI Taxonomy" id="89957"/>
    <lineage>
        <taxon>Eukaryota</taxon>
        <taxon>Sar</taxon>
        <taxon>Alveolata</taxon>
        <taxon>Dinophyceae</taxon>
        <taxon>Suessiales</taxon>
        <taxon>Suessiaceae</taxon>
        <taxon>Polarella</taxon>
    </lineage>
</organism>
<proteinExistence type="predicted"/>
<evidence type="ECO:0000313" key="4">
    <source>
        <dbReference type="Proteomes" id="UP000626109"/>
    </source>
</evidence>
<evidence type="ECO:0000313" key="3">
    <source>
        <dbReference type="EMBL" id="CAE8675500.1"/>
    </source>
</evidence>
<dbReference type="EMBL" id="CAJNNV010026467">
    <property type="protein sequence ID" value="CAE8618262.1"/>
    <property type="molecule type" value="Genomic_DNA"/>
</dbReference>
<feature type="non-terminal residue" evidence="3">
    <location>
        <position position="1"/>
    </location>
</feature>
<sequence>HSGGKYRGKSAVGVGAFEATKHRFPDRHALTTRPSGAATARDLSSLPPTPLVGDAEDWPDVGTNFASQTPTPLFETDMLTEALSRPTGQAFRATPFPRTPLEFATPLLTPRLAAAPPQSAPQVARNPARFIPQPVPQTFASTGLGILPLPKTQKPVFGYGLPAVAKDVPPCALVQPAVAVPDIPPEERFRTSYSKQFPAYDVRALFAEDRKAIMPARYVPAGNRQLRDL</sequence>
<accession>A0A813JET5</accession>
<protein>
    <submittedName>
        <fullName evidence="3">Uncharacterized protein</fullName>
    </submittedName>
</protein>
<gene>
    <name evidence="2" type="ORF">PGLA1383_LOCUS35897</name>
    <name evidence="3" type="ORF">PGLA2088_LOCUS19416</name>
</gene>
<name>A0A813JET5_POLGL</name>
<dbReference type="OrthoDB" id="10576248at2759"/>
<comment type="caution">
    <text evidence="3">The sequence shown here is derived from an EMBL/GenBank/DDBJ whole genome shotgun (WGS) entry which is preliminary data.</text>
</comment>
<evidence type="ECO:0000313" key="2">
    <source>
        <dbReference type="EMBL" id="CAE8618262.1"/>
    </source>
</evidence>
<feature type="region of interest" description="Disordered" evidence="1">
    <location>
        <begin position="25"/>
        <end position="56"/>
    </location>
</feature>
<keyword evidence="5" id="KW-1185">Reference proteome</keyword>
<feature type="non-terminal residue" evidence="3">
    <location>
        <position position="229"/>
    </location>
</feature>
<dbReference type="Proteomes" id="UP000654075">
    <property type="component" value="Unassembled WGS sequence"/>
</dbReference>
<reference evidence="3" key="1">
    <citation type="submission" date="2021-02" db="EMBL/GenBank/DDBJ databases">
        <authorList>
            <person name="Dougan E. K."/>
            <person name="Rhodes N."/>
            <person name="Thang M."/>
            <person name="Chan C."/>
        </authorList>
    </citation>
    <scope>NUCLEOTIDE SEQUENCE</scope>
</reference>